<dbReference type="InterPro" id="IPR028614">
    <property type="entry name" value="GDP_fucose/colitose_synth"/>
</dbReference>
<dbReference type="UniPathway" id="UPA00128">
    <property type="reaction ID" value="UER00191"/>
</dbReference>
<dbReference type="InterPro" id="IPR001509">
    <property type="entry name" value="Epimerase_deHydtase"/>
</dbReference>
<gene>
    <name evidence="5" type="primary">fcl</name>
    <name evidence="7" type="ORF">KSU1_D0083</name>
</gene>
<feature type="binding site" evidence="5">
    <location>
        <position position="229"/>
    </location>
    <ligand>
        <name>substrate</name>
    </ligand>
</feature>
<dbReference type="GO" id="GO:0016853">
    <property type="term" value="F:isomerase activity"/>
    <property type="evidence" value="ECO:0007669"/>
    <property type="project" value="UniProtKB-KW"/>
</dbReference>
<dbReference type="Proteomes" id="UP000002985">
    <property type="component" value="Unassembled WGS sequence"/>
</dbReference>
<evidence type="ECO:0000256" key="4">
    <source>
        <dbReference type="ARBA" id="ARBA00023235"/>
    </source>
</evidence>
<dbReference type="SUPFAM" id="SSF51735">
    <property type="entry name" value="NAD(P)-binding Rossmann-fold domains"/>
    <property type="match status" value="1"/>
</dbReference>
<keyword evidence="2 5" id="KW-0521">NADP</keyword>
<organism evidence="7 8">
    <name type="scientific">Candidatus Jettenia caeni</name>
    <dbReference type="NCBI Taxonomy" id="247490"/>
    <lineage>
        <taxon>Bacteria</taxon>
        <taxon>Pseudomonadati</taxon>
        <taxon>Planctomycetota</taxon>
        <taxon>Candidatus Brocadiia</taxon>
        <taxon>Candidatus Brocadiales</taxon>
        <taxon>Candidatus Brocadiaceae</taxon>
        <taxon>Candidatus Jettenia</taxon>
    </lineage>
</organism>
<feature type="site" description="Important for catalytic activity" evidence="5">
    <location>
        <position position="110"/>
    </location>
</feature>
<dbReference type="GO" id="GO:0050577">
    <property type="term" value="F:GDP-L-fucose synthase activity"/>
    <property type="evidence" value="ECO:0007669"/>
    <property type="project" value="UniProtKB-UniRule"/>
</dbReference>
<evidence type="ECO:0000256" key="1">
    <source>
        <dbReference type="ARBA" id="ARBA00005959"/>
    </source>
</evidence>
<evidence type="ECO:0000313" key="8">
    <source>
        <dbReference type="Proteomes" id="UP000002985"/>
    </source>
</evidence>
<comment type="similarity">
    <text evidence="1 5">Belongs to the NAD(P)-dependent epimerase/dehydratase family. Fucose synthase subfamily.</text>
</comment>
<feature type="active site" description="Proton donor/acceptor" evidence="5">
    <location>
        <position position="139"/>
    </location>
</feature>
<feature type="binding site" evidence="5">
    <location>
        <position position="289"/>
    </location>
    <ligand>
        <name>substrate</name>
    </ligand>
</feature>
<dbReference type="Gene3D" id="3.90.25.10">
    <property type="entry name" value="UDP-galactose 4-epimerase, domain 1"/>
    <property type="match status" value="1"/>
</dbReference>
<dbReference type="HAMAP" id="MF_00956">
    <property type="entry name" value="GDP_fucose_synth"/>
    <property type="match status" value="1"/>
</dbReference>
<feature type="binding site" evidence="5">
    <location>
        <position position="222"/>
    </location>
    <ligand>
        <name>substrate</name>
    </ligand>
</feature>
<comment type="pathway">
    <text evidence="5">Nucleotide-sugar biosynthesis; GDP-L-fucose biosynthesis via de novo pathway; GDP-L-fucose from GDP-alpha-D-mannose: step 2/2.</text>
</comment>
<evidence type="ECO:0000256" key="5">
    <source>
        <dbReference type="HAMAP-Rule" id="MF_00956"/>
    </source>
</evidence>
<protein>
    <recommendedName>
        <fullName evidence="5">GDP-L-fucose synthase</fullName>
        <ecNumber evidence="5">1.1.1.271</ecNumber>
    </recommendedName>
    <alternativeName>
        <fullName evidence="5">GDP-4-keto-6-deoxy-D-mannose-3,5-epimerase-4-reductase</fullName>
    </alternativeName>
</protein>
<dbReference type="eggNOG" id="COG0451">
    <property type="taxonomic scope" value="Bacteria"/>
</dbReference>
<feature type="binding site" evidence="5">
    <location>
        <position position="190"/>
    </location>
    <ligand>
        <name>substrate</name>
    </ligand>
</feature>
<keyword evidence="8" id="KW-1185">Reference proteome</keyword>
<dbReference type="STRING" id="247490.KSU1_D0083"/>
<comment type="catalytic activity">
    <reaction evidence="5">
        <text>GDP-beta-L-fucose + NADP(+) = GDP-4-dehydro-alpha-D-rhamnose + NADPH + H(+)</text>
        <dbReference type="Rhea" id="RHEA:18885"/>
        <dbReference type="ChEBI" id="CHEBI:15378"/>
        <dbReference type="ChEBI" id="CHEBI:57273"/>
        <dbReference type="ChEBI" id="CHEBI:57783"/>
        <dbReference type="ChEBI" id="CHEBI:57964"/>
        <dbReference type="ChEBI" id="CHEBI:58349"/>
        <dbReference type="EC" id="1.1.1.271"/>
    </reaction>
</comment>
<comment type="caution">
    <text evidence="5">Lacks conserved residue(s) required for the propagation of feature annotation.</text>
</comment>
<comment type="caution">
    <text evidence="7">The sequence shown here is derived from an EMBL/GenBank/DDBJ whole genome shotgun (WGS) entry which is preliminary data.</text>
</comment>
<evidence type="ECO:0000256" key="2">
    <source>
        <dbReference type="ARBA" id="ARBA00022857"/>
    </source>
</evidence>
<reference evidence="7 8" key="1">
    <citation type="journal article" date="2012" name="FEBS Lett.">
        <title>Anammox organism KSU-1 expresses a NirK-type copper-containing nitrite reductase instead of a NirS-type with cytochrome cd1.</title>
        <authorList>
            <person name="Hira D."/>
            <person name="Toh H."/>
            <person name="Migita C.T."/>
            <person name="Okubo H."/>
            <person name="Nishiyama T."/>
            <person name="Hattori M."/>
            <person name="Furukawa K."/>
            <person name="Fujii T."/>
        </authorList>
    </citation>
    <scope>NUCLEOTIDE SEQUENCE [LARGE SCALE GENOMIC DNA]</scope>
</reference>
<dbReference type="GO" id="GO:0070401">
    <property type="term" value="F:NADP+ binding"/>
    <property type="evidence" value="ECO:0007669"/>
    <property type="project" value="UniProtKB-UniRule"/>
</dbReference>
<dbReference type="InterPro" id="IPR036291">
    <property type="entry name" value="NAD(P)-bd_dom_sf"/>
</dbReference>
<keyword evidence="5" id="KW-0511">Multifunctional enzyme</keyword>
<dbReference type="AlphaFoldDB" id="I3INU7"/>
<keyword evidence="3 5" id="KW-0560">Oxidoreductase</keyword>
<comment type="function">
    <text evidence="5">Catalyzes the two-step NADP-dependent conversion of GDP-4-dehydro-6-deoxy-D-mannose to GDP-fucose, involving an epimerase and a reductase reaction.</text>
</comment>
<feature type="site" description="Important for catalytic activity" evidence="5">
    <location>
        <position position="112"/>
    </location>
</feature>
<dbReference type="CDD" id="cd05239">
    <property type="entry name" value="GDP_FS_SDR_e"/>
    <property type="match status" value="1"/>
</dbReference>
<dbReference type="PANTHER" id="PTHR43238:SF1">
    <property type="entry name" value="GDP-L-FUCOSE SYNTHASE"/>
    <property type="match status" value="1"/>
</dbReference>
<sequence>MNFWTNKKILVTGGAGFLGSFVVERLKARGVTNIGIPRSKDYDLVESDACKRLYKDTKPDIVIHLAAKVGGIGANRSNPGKFFYDNLMMGVQMMEEGRRSGIEKFVTIGTICAYPKFTPVPFKEEDLWNGYPEETNAPYGLAKKILLVQSQAYRQQYGFNAIYLLPVNLYGPGDNFDLDSSHVIPALIRKCAEARYSEAKVKAKDKVESSEPALPQPSIIVWGTGKPTREFLYVEDAAEGILLAAERYNKPEPVNLGAGFEISIKDLMDLIARLMNFKGRIIWDTSKPDGQPRRKLDTSRAYEEFGFKAKIPLEEGLKRTIIWYRENR</sequence>
<dbReference type="Gene3D" id="3.40.50.720">
    <property type="entry name" value="NAD(P)-binding Rossmann-like Domain"/>
    <property type="match status" value="1"/>
</dbReference>
<dbReference type="Pfam" id="PF01370">
    <property type="entry name" value="Epimerase"/>
    <property type="match status" value="1"/>
</dbReference>
<name>I3INU7_9BACT</name>
<proteinExistence type="inferred from homology"/>
<feature type="binding site" evidence="5">
    <location>
        <position position="182"/>
    </location>
    <ligand>
        <name>NADP(+)</name>
        <dbReference type="ChEBI" id="CHEBI:58349"/>
    </ligand>
</feature>
<feature type="domain" description="NAD-dependent epimerase/dehydratase" evidence="6">
    <location>
        <begin position="9"/>
        <end position="257"/>
    </location>
</feature>
<dbReference type="EMBL" id="BAFH01000004">
    <property type="protein sequence ID" value="GAB63392.1"/>
    <property type="molecule type" value="Genomic_DNA"/>
</dbReference>
<evidence type="ECO:0000256" key="3">
    <source>
        <dbReference type="ARBA" id="ARBA00023002"/>
    </source>
</evidence>
<dbReference type="GO" id="GO:0042351">
    <property type="term" value="P:'de novo' GDP-L-fucose biosynthetic process"/>
    <property type="evidence" value="ECO:0007669"/>
    <property type="project" value="UniProtKB-UniRule"/>
</dbReference>
<evidence type="ECO:0000259" key="6">
    <source>
        <dbReference type="Pfam" id="PF01370"/>
    </source>
</evidence>
<feature type="binding site" evidence="5">
    <location>
        <begin position="166"/>
        <end position="169"/>
    </location>
    <ligand>
        <name>NADP(+)</name>
        <dbReference type="ChEBI" id="CHEBI:58349"/>
    </ligand>
</feature>
<dbReference type="EC" id="1.1.1.271" evidence="5"/>
<keyword evidence="4 5" id="KW-0413">Isomerase</keyword>
<feature type="binding site" evidence="5">
    <location>
        <position position="143"/>
    </location>
    <ligand>
        <name>NADP(+)</name>
        <dbReference type="ChEBI" id="CHEBI:58349"/>
    </ligand>
</feature>
<evidence type="ECO:0000313" key="7">
    <source>
        <dbReference type="EMBL" id="GAB63392.1"/>
    </source>
</evidence>
<dbReference type="PANTHER" id="PTHR43238">
    <property type="entry name" value="GDP-L-FUCOSE SYNTHASE"/>
    <property type="match status" value="1"/>
</dbReference>
<dbReference type="OrthoDB" id="9811425at2"/>
<accession>I3INU7</accession>
<feature type="binding site" evidence="5">
    <location>
        <begin position="13"/>
        <end position="19"/>
    </location>
    <ligand>
        <name>NADP(+)</name>
        <dbReference type="ChEBI" id="CHEBI:58349"/>
    </ligand>
</feature>